<protein>
    <recommendedName>
        <fullName evidence="2">DinB-like domain-containing protein</fullName>
    </recommendedName>
</protein>
<reference evidence="1" key="1">
    <citation type="submission" date="2021-01" db="EMBL/GenBank/DDBJ databases">
        <authorList>
            <person name="Corre E."/>
            <person name="Pelletier E."/>
            <person name="Niang G."/>
            <person name="Scheremetjew M."/>
            <person name="Finn R."/>
            <person name="Kale V."/>
            <person name="Holt S."/>
            <person name="Cochrane G."/>
            <person name="Meng A."/>
            <person name="Brown T."/>
            <person name="Cohen L."/>
        </authorList>
    </citation>
    <scope>NUCLEOTIDE SEQUENCE</scope>
    <source>
        <strain evidence="1">Grunow 1884</strain>
    </source>
</reference>
<gene>
    <name evidence="1" type="ORF">OSIN01602_LOCUS3979</name>
</gene>
<evidence type="ECO:0000313" key="1">
    <source>
        <dbReference type="EMBL" id="CAD9326887.1"/>
    </source>
</evidence>
<dbReference type="PANTHER" id="PTHR39473:SF1">
    <property type="entry name" value="DINB-LIKE DOMAIN-CONTAINING PROTEIN"/>
    <property type="match status" value="1"/>
</dbReference>
<dbReference type="AlphaFoldDB" id="A0A7S1Z2V2"/>
<dbReference type="PANTHER" id="PTHR39473">
    <property type="match status" value="1"/>
</dbReference>
<accession>A0A7S1Z2V2</accession>
<proteinExistence type="predicted"/>
<sequence length="220" mass="23559">MTAGVLSSLCRSNAAILSQKLALIDSLIARHGPVVARDKFTLVCPIAGASIGQHFRHSMDHVELAALVAVEAAHPSNGRIIGEVSSTTGEVDQQLRTPEIHYDLRVRGGTLERDVDESRKRIVSVAKVFDDLSTAVATGSEEGVGDLPVWTNFFLSADERGETALKSTIARELGFAAHHAIHHMAMVKIIATHSVGLSEDDLPENFGKAPSTVKYGSTLE</sequence>
<organism evidence="1">
    <name type="scientific">Trieres chinensis</name>
    <name type="common">Marine centric diatom</name>
    <name type="synonym">Odontella sinensis</name>
    <dbReference type="NCBI Taxonomy" id="1514140"/>
    <lineage>
        <taxon>Eukaryota</taxon>
        <taxon>Sar</taxon>
        <taxon>Stramenopiles</taxon>
        <taxon>Ochrophyta</taxon>
        <taxon>Bacillariophyta</taxon>
        <taxon>Mediophyceae</taxon>
        <taxon>Biddulphiophycidae</taxon>
        <taxon>Eupodiscales</taxon>
        <taxon>Parodontellaceae</taxon>
        <taxon>Trieres</taxon>
    </lineage>
</organism>
<evidence type="ECO:0008006" key="2">
    <source>
        <dbReference type="Google" id="ProtNLM"/>
    </source>
</evidence>
<name>A0A7S1Z2V2_TRICV</name>
<dbReference type="EMBL" id="HBGO01007118">
    <property type="protein sequence ID" value="CAD9326887.1"/>
    <property type="molecule type" value="Transcribed_RNA"/>
</dbReference>